<feature type="region of interest" description="Disordered" evidence="1">
    <location>
        <begin position="917"/>
        <end position="974"/>
    </location>
</feature>
<dbReference type="AlphaFoldDB" id="A0A8H3Z8A9"/>
<comment type="caution">
    <text evidence="3">The sequence shown here is derived from an EMBL/GenBank/DDBJ whole genome shotgun (WGS) entry which is preliminary data.</text>
</comment>
<feature type="compositionally biased region" description="Basic residues" evidence="1">
    <location>
        <begin position="614"/>
        <end position="623"/>
    </location>
</feature>
<evidence type="ECO:0008006" key="5">
    <source>
        <dbReference type="Google" id="ProtNLM"/>
    </source>
</evidence>
<evidence type="ECO:0000256" key="1">
    <source>
        <dbReference type="SAM" id="MobiDB-lite"/>
    </source>
</evidence>
<feature type="compositionally biased region" description="Low complexity" evidence="1">
    <location>
        <begin position="57"/>
        <end position="79"/>
    </location>
</feature>
<feature type="transmembrane region" description="Helical" evidence="2">
    <location>
        <begin position="256"/>
        <end position="272"/>
    </location>
</feature>
<feature type="region of interest" description="Disordered" evidence="1">
    <location>
        <begin position="353"/>
        <end position="416"/>
    </location>
</feature>
<sequence length="974" mass="105961">MPPRKRSGTQPDKSPANNHAVGLVPPTKRRPVKQKSTAYLNAANEPTRTPTLPPHCPDAGLDLLPSPSPSSSSDGSLNDIPPTENMGADQSRPNGGVRTVSASVADDLEANGTANGASQLTIDVKTASGNASLHHQKTFLETATTILRACPLWDVIAMLIVLLQLPPTVVSVVQFLFALLTFVPPTATTLNLPSLNDIMAGASGAPSFQTILLVDVIMFIAFVSLWAPVQNVALDLAQAVIAISLGGAAASKGGTSNSILCCVFIIGISHLIRAQSARQFGMNALWAGLSKTGLRDIGNVPVVDVVSQPSTRLHATHGIARKIIGVHILTQGVVRLVRRWYLYSAAQNNKKADSEFGPLSTASTPRTGTSIGDSGADTTGSASTDGRPPGPSPAAREKEHKISNTKKKKKQANHVRSQQPFWAALANAKVTFLKELENQQASSDAMEANAMDVVQIGNANFKNGMERVWIREVWPTEISFGVCLPSRFPEQEETQPSQEQQNGKTIRVRLNRTDWSSTRIVEEAVGVEAGDEQVDVWNGKIFGLTASTNYICEFIRVDTGEVFYTTHITTQPLPSTEQAPATAVQPQSLRPLSPKTTLKNSILAAEQQLEAQRNRIKRNKRDHKNTLTNLQKEVDSLNSRLSSNGGNDERQRQKVRQLEQTMQQAKVKESELLAEIEELGEIPADELQQSKLKRTSWKHKKECLSVSRKDHDDCKARADRELSQVKADIANLLQKRQKLEQKASKYNEQHDRLCAEKEQSQKARDSRVAMRNEELRSRGQIERKLIEHTAQMELAEQSHFARATKAIQMATHLEELYTKNVQQQSMPTTPEGPLPGTTRISGLQHHNTFPGAQPGYQFPNMMHGFNDNAYHSNTTSTYREGGRGRSSSMLSGVSGFTDELDDYPLPAYSVAYTPVTNGAHSSRECRKSSAGSGSSSSPSGGSSNVDPLSPAPKTLSPVFKNSPMSPPATATGIR</sequence>
<dbReference type="Proteomes" id="UP000447873">
    <property type="component" value="Unassembled WGS sequence"/>
</dbReference>
<feature type="compositionally biased region" description="Polar residues" evidence="1">
    <location>
        <begin position="360"/>
        <end position="384"/>
    </location>
</feature>
<feature type="compositionally biased region" description="Low complexity" evidence="1">
    <location>
        <begin position="928"/>
        <end position="943"/>
    </location>
</feature>
<feature type="region of interest" description="Disordered" evidence="1">
    <location>
        <begin position="1"/>
        <end position="98"/>
    </location>
</feature>
<feature type="compositionally biased region" description="Basic residues" evidence="1">
    <location>
        <begin position="403"/>
        <end position="413"/>
    </location>
</feature>
<feature type="region of interest" description="Disordered" evidence="1">
    <location>
        <begin position="613"/>
        <end position="652"/>
    </location>
</feature>
<evidence type="ECO:0000313" key="3">
    <source>
        <dbReference type="EMBL" id="KAE9983156.1"/>
    </source>
</evidence>
<keyword evidence="2" id="KW-0812">Transmembrane</keyword>
<protein>
    <recommendedName>
        <fullName evidence="5">Ubiquitination network signaling protein</fullName>
    </recommendedName>
</protein>
<feature type="transmembrane region" description="Helical" evidence="2">
    <location>
        <begin position="203"/>
        <end position="225"/>
    </location>
</feature>
<proteinExistence type="predicted"/>
<feature type="compositionally biased region" description="Polar residues" evidence="1">
    <location>
        <begin position="34"/>
        <end position="50"/>
    </location>
</feature>
<gene>
    <name evidence="3" type="ORF">EG328_010240</name>
</gene>
<evidence type="ECO:0000256" key="2">
    <source>
        <dbReference type="SAM" id="Phobius"/>
    </source>
</evidence>
<evidence type="ECO:0000313" key="4">
    <source>
        <dbReference type="Proteomes" id="UP000447873"/>
    </source>
</evidence>
<feature type="region of interest" description="Disordered" evidence="1">
    <location>
        <begin position="754"/>
        <end position="775"/>
    </location>
</feature>
<feature type="transmembrane region" description="Helical" evidence="2">
    <location>
        <begin position="155"/>
        <end position="183"/>
    </location>
</feature>
<organism evidence="3 4">
    <name type="scientific">Venturia inaequalis</name>
    <name type="common">Apple scab fungus</name>
    <dbReference type="NCBI Taxonomy" id="5025"/>
    <lineage>
        <taxon>Eukaryota</taxon>
        <taxon>Fungi</taxon>
        <taxon>Dikarya</taxon>
        <taxon>Ascomycota</taxon>
        <taxon>Pezizomycotina</taxon>
        <taxon>Dothideomycetes</taxon>
        <taxon>Pleosporomycetidae</taxon>
        <taxon>Venturiales</taxon>
        <taxon>Venturiaceae</taxon>
        <taxon>Venturia</taxon>
    </lineage>
</organism>
<reference evidence="3 4" key="1">
    <citation type="submission" date="2018-12" db="EMBL/GenBank/DDBJ databases">
        <title>Venturia inaequalis Genome Resource.</title>
        <authorList>
            <person name="Lichtner F.J."/>
        </authorList>
    </citation>
    <scope>NUCLEOTIDE SEQUENCE [LARGE SCALE GENOMIC DNA]</scope>
    <source>
        <strain evidence="3 4">120213</strain>
    </source>
</reference>
<dbReference type="EMBL" id="WNWS01000066">
    <property type="protein sequence ID" value="KAE9983156.1"/>
    <property type="molecule type" value="Genomic_DNA"/>
</dbReference>
<accession>A0A8H3Z8A9</accession>
<keyword evidence="2" id="KW-1133">Transmembrane helix</keyword>
<keyword evidence="2" id="KW-0472">Membrane</keyword>
<feature type="compositionally biased region" description="Polar residues" evidence="1">
    <location>
        <begin position="8"/>
        <end position="17"/>
    </location>
</feature>
<feature type="compositionally biased region" description="Low complexity" evidence="1">
    <location>
        <begin position="636"/>
        <end position="646"/>
    </location>
</feature>
<name>A0A8H3Z8A9_VENIN</name>